<dbReference type="AlphaFoldDB" id="A0A956NG23"/>
<dbReference type="GO" id="GO:0005975">
    <property type="term" value="P:carbohydrate metabolic process"/>
    <property type="evidence" value="ECO:0007669"/>
    <property type="project" value="TreeGrafter"/>
</dbReference>
<reference evidence="8" key="1">
    <citation type="submission" date="2020-04" db="EMBL/GenBank/DDBJ databases">
        <authorList>
            <person name="Zhang T."/>
        </authorList>
    </citation>
    <scope>NUCLEOTIDE SEQUENCE</scope>
    <source>
        <strain evidence="8">HKST-UBA02</strain>
    </source>
</reference>
<feature type="active site" evidence="7">
    <location>
        <position position="295"/>
    </location>
</feature>
<dbReference type="PIRSF" id="PIRSF001369">
    <property type="entry name" value="Citrate_synth"/>
    <property type="match status" value="1"/>
</dbReference>
<comment type="similarity">
    <text evidence="2 6">Belongs to the citrate synthase family.</text>
</comment>
<dbReference type="PANTHER" id="PTHR11739:SF4">
    <property type="entry name" value="CITRATE SYNTHASE, PEROXISOMAL"/>
    <property type="match status" value="1"/>
</dbReference>
<accession>A0A956NG23</accession>
<dbReference type="InterPro" id="IPR011278">
    <property type="entry name" value="2-MeCitrate/Citrate_synth_II"/>
</dbReference>
<dbReference type="EMBL" id="JAGQHS010000065">
    <property type="protein sequence ID" value="MCA9756750.1"/>
    <property type="molecule type" value="Genomic_DNA"/>
</dbReference>
<dbReference type="InterPro" id="IPR016143">
    <property type="entry name" value="Citrate_synth-like_sm_a-sub"/>
</dbReference>
<evidence type="ECO:0000313" key="8">
    <source>
        <dbReference type="EMBL" id="MCA9756750.1"/>
    </source>
</evidence>
<dbReference type="CDD" id="cd06118">
    <property type="entry name" value="citrate_synt_like_1"/>
    <property type="match status" value="1"/>
</dbReference>
<feature type="active site" evidence="7">
    <location>
        <position position="351"/>
    </location>
</feature>
<dbReference type="Proteomes" id="UP000739538">
    <property type="component" value="Unassembled WGS sequence"/>
</dbReference>
<evidence type="ECO:0000313" key="9">
    <source>
        <dbReference type="Proteomes" id="UP000739538"/>
    </source>
</evidence>
<comment type="caution">
    <text evidence="8">The sequence shown here is derived from an EMBL/GenBank/DDBJ whole genome shotgun (WGS) entry which is preliminary data.</text>
</comment>
<dbReference type="InterPro" id="IPR016142">
    <property type="entry name" value="Citrate_synth-like_lrg_a-sub"/>
</dbReference>
<dbReference type="InterPro" id="IPR024176">
    <property type="entry name" value="Citrate_synthase_bac-typ"/>
</dbReference>
<gene>
    <name evidence="8" type="ORF">KDA27_13175</name>
</gene>
<dbReference type="PANTHER" id="PTHR11739">
    <property type="entry name" value="CITRATE SYNTHASE"/>
    <property type="match status" value="1"/>
</dbReference>
<evidence type="ECO:0000256" key="4">
    <source>
        <dbReference type="ARBA" id="ARBA00022679"/>
    </source>
</evidence>
<evidence type="ECO:0000256" key="6">
    <source>
        <dbReference type="PIRNR" id="PIRNR001369"/>
    </source>
</evidence>
<dbReference type="NCBIfam" id="TIGR01800">
    <property type="entry name" value="cit_synth_II"/>
    <property type="match status" value="1"/>
</dbReference>
<organism evidence="8 9">
    <name type="scientific">Eiseniibacteriota bacterium</name>
    <dbReference type="NCBI Taxonomy" id="2212470"/>
    <lineage>
        <taxon>Bacteria</taxon>
        <taxon>Candidatus Eiseniibacteriota</taxon>
    </lineage>
</organism>
<evidence type="ECO:0000256" key="3">
    <source>
        <dbReference type="ARBA" id="ARBA00022532"/>
    </source>
</evidence>
<dbReference type="PRINTS" id="PR00143">
    <property type="entry name" value="CITRTSNTHASE"/>
</dbReference>
<dbReference type="GO" id="GO:0006099">
    <property type="term" value="P:tricarboxylic acid cycle"/>
    <property type="evidence" value="ECO:0007669"/>
    <property type="project" value="UniProtKB-KW"/>
</dbReference>
<evidence type="ECO:0000256" key="7">
    <source>
        <dbReference type="PIRSR" id="PIRSR001369-1"/>
    </source>
</evidence>
<evidence type="ECO:0000256" key="1">
    <source>
        <dbReference type="ARBA" id="ARBA00005163"/>
    </source>
</evidence>
<dbReference type="GO" id="GO:0036440">
    <property type="term" value="F:citrate synthase activity"/>
    <property type="evidence" value="ECO:0007669"/>
    <property type="project" value="UniProtKB-EC"/>
</dbReference>
<name>A0A956NG23_UNCEI</name>
<proteinExistence type="inferred from homology"/>
<protein>
    <recommendedName>
        <fullName evidence="6">Citrate synthase</fullName>
    </recommendedName>
</protein>
<reference evidence="8" key="2">
    <citation type="journal article" date="2021" name="Microbiome">
        <title>Successional dynamics and alternative stable states in a saline activated sludge microbial community over 9 years.</title>
        <authorList>
            <person name="Wang Y."/>
            <person name="Ye J."/>
            <person name="Ju F."/>
            <person name="Liu L."/>
            <person name="Boyd J.A."/>
            <person name="Deng Y."/>
            <person name="Parks D.H."/>
            <person name="Jiang X."/>
            <person name="Yin X."/>
            <person name="Woodcroft B.J."/>
            <person name="Tyson G.W."/>
            <person name="Hugenholtz P."/>
            <person name="Polz M.F."/>
            <person name="Zhang T."/>
        </authorList>
    </citation>
    <scope>NUCLEOTIDE SEQUENCE</scope>
    <source>
        <strain evidence="8">HKST-UBA02</strain>
    </source>
</reference>
<dbReference type="Gene3D" id="1.10.230.10">
    <property type="entry name" value="Cytochrome P450-Terp, domain 2"/>
    <property type="match status" value="1"/>
</dbReference>
<comment type="pathway">
    <text evidence="1">Carbohydrate metabolism; tricarboxylic acid cycle.</text>
</comment>
<evidence type="ECO:0000256" key="5">
    <source>
        <dbReference type="ARBA" id="ARBA00049288"/>
    </source>
</evidence>
<dbReference type="InterPro" id="IPR002020">
    <property type="entry name" value="Citrate_synthase"/>
</dbReference>
<sequence length="414" mass="45743">MQEIRDLVRAAAEKARQETSEEPEPKFTGTVEFPVDCAVGRGLEGAIATDTKIGYVNGTKGWLVYRGYEIFDLAQFSTFEETSYLLLYGKLPTSSELAAFDKKLKEYRNVPASVIQVLKEMPIKDTHPMSALRTAVSFLGNLDGTADDTSVEAEREVSIKLIALFPALAGAVARLRKGQEPVQPKGDHTLAQTLLYTMTGKEPDELNARLMDINLILHADHGMNASTFTTMVCNSSLSDMYGSVVAGIASLKGPLHGGANEQVLYTLEEIGSEGNVEPWYEKARAEKRKIMGMGHRVYKAYDPRARILGPLAAALCEDHPEVAEIYKIAVKLEKIVTDQLGAEKKIFPNVDYYSGIVYRAMGIETAMFTPIFAVSRVSGWTARALEYLETNRIFRPRAIYTGPVAAEYVPIEKR</sequence>
<dbReference type="GO" id="GO:0005829">
    <property type="term" value="C:cytosol"/>
    <property type="evidence" value="ECO:0007669"/>
    <property type="project" value="TreeGrafter"/>
</dbReference>
<dbReference type="SUPFAM" id="SSF48256">
    <property type="entry name" value="Citrate synthase"/>
    <property type="match status" value="1"/>
</dbReference>
<keyword evidence="3" id="KW-0816">Tricarboxylic acid cycle</keyword>
<dbReference type="Pfam" id="PF00285">
    <property type="entry name" value="Citrate_synt"/>
    <property type="match status" value="1"/>
</dbReference>
<keyword evidence="4 6" id="KW-0808">Transferase</keyword>
<dbReference type="InterPro" id="IPR036969">
    <property type="entry name" value="Citrate_synthase_sf"/>
</dbReference>
<dbReference type="Gene3D" id="1.10.580.10">
    <property type="entry name" value="Citrate Synthase, domain 1"/>
    <property type="match status" value="1"/>
</dbReference>
<comment type="catalytic activity">
    <reaction evidence="5">
        <text>oxaloacetate + acetyl-CoA + H2O = citrate + CoA + H(+)</text>
        <dbReference type="Rhea" id="RHEA:16845"/>
        <dbReference type="ChEBI" id="CHEBI:15377"/>
        <dbReference type="ChEBI" id="CHEBI:15378"/>
        <dbReference type="ChEBI" id="CHEBI:16452"/>
        <dbReference type="ChEBI" id="CHEBI:16947"/>
        <dbReference type="ChEBI" id="CHEBI:57287"/>
        <dbReference type="ChEBI" id="CHEBI:57288"/>
        <dbReference type="EC" id="2.3.3.16"/>
    </reaction>
</comment>
<evidence type="ECO:0000256" key="2">
    <source>
        <dbReference type="ARBA" id="ARBA00010566"/>
    </source>
</evidence>